<comment type="similarity">
    <text evidence="1">Belongs to the WXG100 family.</text>
</comment>
<gene>
    <name evidence="2" type="ORF">GCM10011588_09530</name>
</gene>
<name>A0A917R9M6_9NOCA</name>
<dbReference type="SUPFAM" id="SSF140453">
    <property type="entry name" value="EsxAB dimer-like"/>
    <property type="match status" value="1"/>
</dbReference>
<evidence type="ECO:0000313" key="3">
    <source>
        <dbReference type="Proteomes" id="UP000638263"/>
    </source>
</evidence>
<dbReference type="InterPro" id="IPR036689">
    <property type="entry name" value="ESAT-6-like_sf"/>
</dbReference>
<reference evidence="2" key="2">
    <citation type="submission" date="2020-09" db="EMBL/GenBank/DDBJ databases">
        <authorList>
            <person name="Sun Q."/>
            <person name="Zhou Y."/>
        </authorList>
    </citation>
    <scope>NUCLEOTIDE SEQUENCE</scope>
    <source>
        <strain evidence="2">CGMCC 4.3508</strain>
    </source>
</reference>
<evidence type="ECO:0000256" key="1">
    <source>
        <dbReference type="RuleBase" id="RU362001"/>
    </source>
</evidence>
<sequence>MGGPLGGGYRVDLTELEAAGDRLGNLIGFLEDCLDQIEKRVGVLRQGWSGEAAGAYDDAHADWLTGVQDMKDGLLRMQEAARTAHANYTSAAQTNVAMLGRGPVPGVQ</sequence>
<dbReference type="AlphaFoldDB" id="A0A917R9M6"/>
<dbReference type="Pfam" id="PF06013">
    <property type="entry name" value="WXG100"/>
    <property type="match status" value="1"/>
</dbReference>
<accession>A0A917R9M6</accession>
<comment type="caution">
    <text evidence="2">The sequence shown here is derived from an EMBL/GenBank/DDBJ whole genome shotgun (WGS) entry which is preliminary data.</text>
</comment>
<proteinExistence type="inferred from homology"/>
<dbReference type="Gene3D" id="1.10.287.1060">
    <property type="entry name" value="ESAT-6-like"/>
    <property type="match status" value="1"/>
</dbReference>
<dbReference type="InterPro" id="IPR010310">
    <property type="entry name" value="T7SS_ESAT-6-like"/>
</dbReference>
<dbReference type="Proteomes" id="UP000638263">
    <property type="component" value="Unassembled WGS sequence"/>
</dbReference>
<dbReference type="RefSeq" id="WP_062997192.1">
    <property type="nucleotide sequence ID" value="NZ_BMMH01000002.1"/>
</dbReference>
<reference evidence="2" key="1">
    <citation type="journal article" date="2014" name="Int. J. Syst. Evol. Microbiol.">
        <title>Complete genome sequence of Corynebacterium casei LMG S-19264T (=DSM 44701T), isolated from a smear-ripened cheese.</title>
        <authorList>
            <consortium name="US DOE Joint Genome Institute (JGI-PGF)"/>
            <person name="Walter F."/>
            <person name="Albersmeier A."/>
            <person name="Kalinowski J."/>
            <person name="Ruckert C."/>
        </authorList>
    </citation>
    <scope>NUCLEOTIDE SEQUENCE</scope>
    <source>
        <strain evidence="2">CGMCC 4.3508</strain>
    </source>
</reference>
<evidence type="ECO:0000313" key="2">
    <source>
        <dbReference type="EMBL" id="GGK97200.1"/>
    </source>
</evidence>
<keyword evidence="3" id="KW-1185">Reference proteome</keyword>
<protein>
    <recommendedName>
        <fullName evidence="1">ESAT-6-like protein</fullName>
    </recommendedName>
</protein>
<dbReference type="EMBL" id="BMMH01000002">
    <property type="protein sequence ID" value="GGK97200.1"/>
    <property type="molecule type" value="Genomic_DNA"/>
</dbReference>
<dbReference type="NCBIfam" id="TIGR03930">
    <property type="entry name" value="WXG100_ESAT6"/>
    <property type="match status" value="1"/>
</dbReference>
<organism evidence="2 3">
    <name type="scientific">Nocardia jinanensis</name>
    <dbReference type="NCBI Taxonomy" id="382504"/>
    <lineage>
        <taxon>Bacteria</taxon>
        <taxon>Bacillati</taxon>
        <taxon>Actinomycetota</taxon>
        <taxon>Actinomycetes</taxon>
        <taxon>Mycobacteriales</taxon>
        <taxon>Nocardiaceae</taxon>
        <taxon>Nocardia</taxon>
    </lineage>
</organism>